<sequence length="675" mass="77993">MILLRAFLLCVVFCCLSFVAVAQEQEFSSALDSARAAEDNKQDSVVFSARYVRYTTLAALKQRTQTFQIDTTHHNFQYYNKQLQPWNPSINLGAYGLATRDLLFNPNKSIGFQTGYNALDRYLVKADSVQYYRARARYSELYAVGFFFNDQIFRAKLAQNLHSRLNIGAEYNAANTDGFYQNQQYSDRKGSIFSWYESPSLRYNLLTNFTFNTLDASENGSIVNDEVFSNNSESRGSYSEIPNLRGANANRPRTKWKDIGLFMRQSLYLGRIDTINKNLPEMEVRPTNVVAHNLYLQNRRYMFYKNEADANGIFPLNNLVEVGDTTRVTTLTNEFTYSFFLRSPSLANEIKLDLGFQNDLIWYGEDRQRDTNSIALPQDTVYRTTFQNSMIKGRLGYQFSDRVDVSLGVNQIVLGENFGDFLYEAQANISGGDNLGHIQLGAYTQSKSPEMIFQRANLSYHQWRPDQTNFNNTKTQNLSFSYVNPKLRFSGKAEYFLMDGFLYFREVANPQDDPALSRVIEPAQHGALNLLKLTVTQNFSFRKFHLDNRAVYQKSDAMDVLAIPELYTWHSFYYADVLSEVLDFRLGLDARFNTPFRNPSYAMNAGQFYNDNAGIEFSTYPIFDIWATANIKRVNLFLSYNFVNQHIAPNGFYTVRRYPMQDANIRFGLSWKFYD</sequence>
<keyword evidence="1" id="KW-0732">Signal</keyword>
<dbReference type="Pfam" id="PF14121">
    <property type="entry name" value="Porin_10"/>
    <property type="match status" value="1"/>
</dbReference>
<organism evidence="2 3">
    <name type="scientific">Sphingobacterium corticibacter</name>
    <dbReference type="NCBI Taxonomy" id="2171749"/>
    <lineage>
        <taxon>Bacteria</taxon>
        <taxon>Pseudomonadati</taxon>
        <taxon>Bacteroidota</taxon>
        <taxon>Sphingobacteriia</taxon>
        <taxon>Sphingobacteriales</taxon>
        <taxon>Sphingobacteriaceae</taxon>
        <taxon>Sphingobacterium</taxon>
    </lineage>
</organism>
<dbReference type="InterPro" id="IPR025631">
    <property type="entry name" value="Porin_10"/>
</dbReference>
<gene>
    <name evidence="2" type="ORF">DC487_07180</name>
</gene>
<dbReference type="OrthoDB" id="1489309at2"/>
<dbReference type="Proteomes" id="UP000245627">
    <property type="component" value="Unassembled WGS sequence"/>
</dbReference>
<evidence type="ECO:0000313" key="2">
    <source>
        <dbReference type="EMBL" id="PVH25714.1"/>
    </source>
</evidence>
<feature type="signal peptide" evidence="1">
    <location>
        <begin position="1"/>
        <end position="22"/>
    </location>
</feature>
<comment type="caution">
    <text evidence="2">The sequence shown here is derived from an EMBL/GenBank/DDBJ whole genome shotgun (WGS) entry which is preliminary data.</text>
</comment>
<protein>
    <recommendedName>
        <fullName evidence="4">Porin</fullName>
    </recommendedName>
</protein>
<evidence type="ECO:0000313" key="3">
    <source>
        <dbReference type="Proteomes" id="UP000245627"/>
    </source>
</evidence>
<reference evidence="2 3" key="1">
    <citation type="submission" date="2018-04" db="EMBL/GenBank/DDBJ databases">
        <title>Sphingobacterium cortibacter sp. nov.</title>
        <authorList>
            <person name="Li Y."/>
        </authorList>
    </citation>
    <scope>NUCLEOTIDE SEQUENCE [LARGE SCALE GENOMIC DNA]</scope>
    <source>
        <strain evidence="2 3">2c-3</strain>
    </source>
</reference>
<dbReference type="AlphaFoldDB" id="A0A2T8HJU2"/>
<evidence type="ECO:0008006" key="4">
    <source>
        <dbReference type="Google" id="ProtNLM"/>
    </source>
</evidence>
<evidence type="ECO:0000256" key="1">
    <source>
        <dbReference type="SAM" id="SignalP"/>
    </source>
</evidence>
<name>A0A2T8HJU2_9SPHI</name>
<dbReference type="EMBL" id="QDKG01000002">
    <property type="protein sequence ID" value="PVH25714.1"/>
    <property type="molecule type" value="Genomic_DNA"/>
</dbReference>
<feature type="chain" id="PRO_5015463609" description="Porin" evidence="1">
    <location>
        <begin position="23"/>
        <end position="675"/>
    </location>
</feature>
<accession>A0A2T8HJU2</accession>
<keyword evidence="3" id="KW-1185">Reference proteome</keyword>
<proteinExistence type="predicted"/>